<keyword evidence="2" id="KW-1185">Reference proteome</keyword>
<reference evidence="1" key="2">
    <citation type="submission" date="2015-03" db="UniProtKB">
        <authorList>
            <consortium name="EnsemblPlants"/>
        </authorList>
    </citation>
    <scope>IDENTIFICATION</scope>
</reference>
<name>A0A0D3AP52_BRAOL</name>
<evidence type="ECO:0000313" key="2">
    <source>
        <dbReference type="Proteomes" id="UP000032141"/>
    </source>
</evidence>
<accession>A0A0D3AP52</accession>
<dbReference type="EnsemblPlants" id="Bo2g062520.1">
    <property type="protein sequence ID" value="Bo2g062520.1"/>
    <property type="gene ID" value="Bo2g062520"/>
</dbReference>
<dbReference type="Proteomes" id="UP000032141">
    <property type="component" value="Chromosome C2"/>
</dbReference>
<reference evidence="1 2" key="1">
    <citation type="journal article" date="2014" name="Genome Biol.">
        <title>Transcriptome and methylome profiling reveals relics of genome dominance in the mesopolyploid Brassica oleracea.</title>
        <authorList>
            <person name="Parkin I.A."/>
            <person name="Koh C."/>
            <person name="Tang H."/>
            <person name="Robinson S.J."/>
            <person name="Kagale S."/>
            <person name="Clarke W.E."/>
            <person name="Town C.D."/>
            <person name="Nixon J."/>
            <person name="Krishnakumar V."/>
            <person name="Bidwell S.L."/>
            <person name="Denoeud F."/>
            <person name="Belcram H."/>
            <person name="Links M.G."/>
            <person name="Just J."/>
            <person name="Clarke C."/>
            <person name="Bender T."/>
            <person name="Huebert T."/>
            <person name="Mason A.S."/>
            <person name="Pires J.C."/>
            <person name="Barker G."/>
            <person name="Moore J."/>
            <person name="Walley P.G."/>
            <person name="Manoli S."/>
            <person name="Batley J."/>
            <person name="Edwards D."/>
            <person name="Nelson M.N."/>
            <person name="Wang X."/>
            <person name="Paterson A.H."/>
            <person name="King G."/>
            <person name="Bancroft I."/>
            <person name="Chalhoub B."/>
            <person name="Sharpe A.G."/>
        </authorList>
    </citation>
    <scope>NUCLEOTIDE SEQUENCE</scope>
    <source>
        <strain evidence="1 2">cv. TO1000</strain>
    </source>
</reference>
<proteinExistence type="predicted"/>
<dbReference type="Gramene" id="Bo2g062520.1">
    <property type="protein sequence ID" value="Bo2g062520.1"/>
    <property type="gene ID" value="Bo2g062520"/>
</dbReference>
<organism evidence="1 2">
    <name type="scientific">Brassica oleracea var. oleracea</name>
    <dbReference type="NCBI Taxonomy" id="109376"/>
    <lineage>
        <taxon>Eukaryota</taxon>
        <taxon>Viridiplantae</taxon>
        <taxon>Streptophyta</taxon>
        <taxon>Embryophyta</taxon>
        <taxon>Tracheophyta</taxon>
        <taxon>Spermatophyta</taxon>
        <taxon>Magnoliopsida</taxon>
        <taxon>eudicotyledons</taxon>
        <taxon>Gunneridae</taxon>
        <taxon>Pentapetalae</taxon>
        <taxon>rosids</taxon>
        <taxon>malvids</taxon>
        <taxon>Brassicales</taxon>
        <taxon>Brassicaceae</taxon>
        <taxon>Brassiceae</taxon>
        <taxon>Brassica</taxon>
    </lineage>
</organism>
<protein>
    <submittedName>
        <fullName evidence="1">Uncharacterized protein</fullName>
    </submittedName>
</protein>
<dbReference type="AlphaFoldDB" id="A0A0D3AP52"/>
<dbReference type="HOGENOM" id="CLU_3090004_0_0_1"/>
<sequence length="52" mass="6424">MSDNRYESHVSICSTIYTRTNSRSNYWLRYMRYWRMGMMLLSHPKSLKLVQM</sequence>
<evidence type="ECO:0000313" key="1">
    <source>
        <dbReference type="EnsemblPlants" id="Bo2g062520.1"/>
    </source>
</evidence>